<dbReference type="PANTHER" id="PTHR44520:SF2">
    <property type="entry name" value="RESPONSE REGULATOR RCP1"/>
    <property type="match status" value="1"/>
</dbReference>
<evidence type="ECO:0000313" key="4">
    <source>
        <dbReference type="Proteomes" id="UP000006055"/>
    </source>
</evidence>
<protein>
    <submittedName>
        <fullName evidence="3">Response regulator containing a CheY-like receiver domain and an HD-GYP domain</fullName>
    </submittedName>
</protein>
<organism evidence="3 4">
    <name type="scientific">Desulfomonile tiedjei (strain ATCC 49306 / DSM 6799 / DCB-1)</name>
    <dbReference type="NCBI Taxonomy" id="706587"/>
    <lineage>
        <taxon>Bacteria</taxon>
        <taxon>Pseudomonadati</taxon>
        <taxon>Thermodesulfobacteriota</taxon>
        <taxon>Desulfomonilia</taxon>
        <taxon>Desulfomonilales</taxon>
        <taxon>Desulfomonilaceae</taxon>
        <taxon>Desulfomonile</taxon>
    </lineage>
</organism>
<dbReference type="STRING" id="706587.Desti_2021"/>
<dbReference type="SMART" id="SM00448">
    <property type="entry name" value="REC"/>
    <property type="match status" value="1"/>
</dbReference>
<feature type="domain" description="Response regulatory" evidence="2">
    <location>
        <begin position="10"/>
        <end position="137"/>
    </location>
</feature>
<dbReference type="InterPro" id="IPR052893">
    <property type="entry name" value="TCS_response_regulator"/>
</dbReference>
<dbReference type="EMBL" id="CP003360">
    <property type="protein sequence ID" value="AFM24724.1"/>
    <property type="molecule type" value="Genomic_DNA"/>
</dbReference>
<dbReference type="Pfam" id="PF00072">
    <property type="entry name" value="Response_reg"/>
    <property type="match status" value="1"/>
</dbReference>
<dbReference type="GO" id="GO:0000160">
    <property type="term" value="P:phosphorelay signal transduction system"/>
    <property type="evidence" value="ECO:0007669"/>
    <property type="project" value="InterPro"/>
</dbReference>
<evidence type="ECO:0000256" key="1">
    <source>
        <dbReference type="PROSITE-ProRule" id="PRU00169"/>
    </source>
</evidence>
<dbReference type="eggNOG" id="COG0784">
    <property type="taxonomic scope" value="Bacteria"/>
</dbReference>
<dbReference type="InterPro" id="IPR001789">
    <property type="entry name" value="Sig_transdc_resp-reg_receiver"/>
</dbReference>
<accession>I4C583</accession>
<dbReference type="PANTHER" id="PTHR44520">
    <property type="entry name" value="RESPONSE REGULATOR RCP1-RELATED"/>
    <property type="match status" value="1"/>
</dbReference>
<keyword evidence="4" id="KW-1185">Reference proteome</keyword>
<dbReference type="InterPro" id="IPR011006">
    <property type="entry name" value="CheY-like_superfamily"/>
</dbReference>
<dbReference type="PROSITE" id="PS50110">
    <property type="entry name" value="RESPONSE_REGULATORY"/>
    <property type="match status" value="1"/>
</dbReference>
<dbReference type="KEGG" id="dti:Desti_2021"/>
<sequence length="152" mass="17087">MISERGRKLNILLVEDNPFDIFLTKRALEDSKINLRLHVVENGADAVHFLHQKCIQRDTDIPCPDLVLLDLNLPGMSGTEVLEEIKGNPFTLHIPVIVLTTSDEPRDICEAYFLQANCFITKPVDVDQFTAAVQSIEKFWTEVAKLPPDSGT</sequence>
<evidence type="ECO:0000313" key="3">
    <source>
        <dbReference type="EMBL" id="AFM24724.1"/>
    </source>
</evidence>
<feature type="modified residue" description="4-aspartylphosphate" evidence="1">
    <location>
        <position position="70"/>
    </location>
</feature>
<dbReference type="AlphaFoldDB" id="I4C583"/>
<keyword evidence="1" id="KW-0597">Phosphoprotein</keyword>
<dbReference type="SUPFAM" id="SSF52172">
    <property type="entry name" value="CheY-like"/>
    <property type="match status" value="1"/>
</dbReference>
<evidence type="ECO:0000259" key="2">
    <source>
        <dbReference type="PROSITE" id="PS50110"/>
    </source>
</evidence>
<dbReference type="CDD" id="cd17557">
    <property type="entry name" value="REC_Rcp-like"/>
    <property type="match status" value="1"/>
</dbReference>
<dbReference type="Proteomes" id="UP000006055">
    <property type="component" value="Chromosome"/>
</dbReference>
<gene>
    <name evidence="3" type="ordered locus">Desti_2021</name>
</gene>
<proteinExistence type="predicted"/>
<dbReference type="Gene3D" id="3.40.50.2300">
    <property type="match status" value="1"/>
</dbReference>
<reference evidence="4" key="1">
    <citation type="submission" date="2012-06" db="EMBL/GenBank/DDBJ databases">
        <title>Complete sequence of chromosome of Desulfomonile tiedjei DSM 6799.</title>
        <authorList>
            <person name="Lucas S."/>
            <person name="Copeland A."/>
            <person name="Lapidus A."/>
            <person name="Glavina del Rio T."/>
            <person name="Dalin E."/>
            <person name="Tice H."/>
            <person name="Bruce D."/>
            <person name="Goodwin L."/>
            <person name="Pitluck S."/>
            <person name="Peters L."/>
            <person name="Ovchinnikova G."/>
            <person name="Zeytun A."/>
            <person name="Lu M."/>
            <person name="Kyrpides N."/>
            <person name="Mavromatis K."/>
            <person name="Ivanova N."/>
            <person name="Brettin T."/>
            <person name="Detter J.C."/>
            <person name="Han C."/>
            <person name="Larimer F."/>
            <person name="Land M."/>
            <person name="Hauser L."/>
            <person name="Markowitz V."/>
            <person name="Cheng J.-F."/>
            <person name="Hugenholtz P."/>
            <person name="Woyke T."/>
            <person name="Wu D."/>
            <person name="Spring S."/>
            <person name="Schroeder M."/>
            <person name="Brambilla E."/>
            <person name="Klenk H.-P."/>
            <person name="Eisen J.A."/>
        </authorList>
    </citation>
    <scope>NUCLEOTIDE SEQUENCE [LARGE SCALE GENOMIC DNA]</scope>
    <source>
        <strain evidence="4">ATCC 49306 / DSM 6799 / DCB-1</strain>
    </source>
</reference>
<name>I4C583_DESTA</name>
<dbReference type="RefSeq" id="WP_014809868.1">
    <property type="nucleotide sequence ID" value="NC_018025.1"/>
</dbReference>
<dbReference type="PATRIC" id="fig|706587.4.peg.2321"/>
<dbReference type="HOGENOM" id="CLU_000445_69_17_7"/>
<dbReference type="OrthoDB" id="5456285at2"/>